<keyword evidence="4 5" id="KW-0472">Membrane</keyword>
<dbReference type="PANTHER" id="PTHR43229:SF2">
    <property type="entry name" value="NODULATION PROTEIN J"/>
    <property type="match status" value="1"/>
</dbReference>
<feature type="transmembrane region" description="Helical" evidence="5">
    <location>
        <begin position="169"/>
        <end position="187"/>
    </location>
</feature>
<protein>
    <submittedName>
        <fullName evidence="7">ABC transporter permease</fullName>
    </submittedName>
</protein>
<dbReference type="Pfam" id="PF12698">
    <property type="entry name" value="ABC2_membrane_3"/>
    <property type="match status" value="1"/>
</dbReference>
<evidence type="ECO:0000256" key="5">
    <source>
        <dbReference type="SAM" id="Phobius"/>
    </source>
</evidence>
<dbReference type="InterPro" id="IPR013525">
    <property type="entry name" value="ABC2_TM"/>
</dbReference>
<evidence type="ECO:0000313" key="7">
    <source>
        <dbReference type="EMBL" id="RSK34388.1"/>
    </source>
</evidence>
<dbReference type="Proteomes" id="UP000272481">
    <property type="component" value="Unassembled WGS sequence"/>
</dbReference>
<dbReference type="RefSeq" id="WP_125903737.1">
    <property type="nucleotide sequence ID" value="NZ_RWGW01000007.1"/>
</dbReference>
<comment type="subcellular location">
    <subcellularLocation>
        <location evidence="1">Membrane</location>
        <topology evidence="1">Multi-pass membrane protein</topology>
    </subcellularLocation>
</comment>
<feature type="transmembrane region" description="Helical" evidence="5">
    <location>
        <begin position="107"/>
        <end position="126"/>
    </location>
</feature>
<dbReference type="InterPro" id="IPR051784">
    <property type="entry name" value="Nod_factor_ABC_transporter"/>
</dbReference>
<keyword evidence="2 5" id="KW-0812">Transmembrane</keyword>
<evidence type="ECO:0000256" key="2">
    <source>
        <dbReference type="ARBA" id="ARBA00022692"/>
    </source>
</evidence>
<feature type="transmembrane region" description="Helical" evidence="5">
    <location>
        <begin position="138"/>
        <end position="157"/>
    </location>
</feature>
<dbReference type="PIRSF" id="PIRSF006648">
    <property type="entry name" value="DrrB"/>
    <property type="match status" value="1"/>
</dbReference>
<organism evidence="7 8">
    <name type="scientific">Bhargavaea beijingensis</name>
    <dbReference type="NCBI Taxonomy" id="426756"/>
    <lineage>
        <taxon>Bacteria</taxon>
        <taxon>Bacillati</taxon>
        <taxon>Bacillota</taxon>
        <taxon>Bacilli</taxon>
        <taxon>Bacillales</taxon>
        <taxon>Caryophanaceae</taxon>
        <taxon>Bhargavaea</taxon>
    </lineage>
</organism>
<feature type="domain" description="ABC-2 type transporter transmembrane" evidence="6">
    <location>
        <begin position="53"/>
        <end position="237"/>
    </location>
</feature>
<feature type="transmembrane region" description="Helical" evidence="5">
    <location>
        <begin position="52"/>
        <end position="76"/>
    </location>
</feature>
<dbReference type="InterPro" id="IPR000412">
    <property type="entry name" value="ABC_2_transport"/>
</dbReference>
<dbReference type="PANTHER" id="PTHR43229">
    <property type="entry name" value="NODULATION PROTEIN J"/>
    <property type="match status" value="1"/>
</dbReference>
<keyword evidence="8" id="KW-1185">Reference proteome</keyword>
<comment type="caution">
    <text evidence="7">The sequence shown here is derived from an EMBL/GenBank/DDBJ whole genome shotgun (WGS) entry which is preliminary data.</text>
</comment>
<dbReference type="EMBL" id="RWGW01000007">
    <property type="protein sequence ID" value="RSK34388.1"/>
    <property type="molecule type" value="Genomic_DNA"/>
</dbReference>
<keyword evidence="3 5" id="KW-1133">Transmembrane helix</keyword>
<feature type="transmembrane region" description="Helical" evidence="5">
    <location>
        <begin position="221"/>
        <end position="238"/>
    </location>
</feature>
<name>A0ABX9ZE79_9BACL</name>
<reference evidence="7 8" key="1">
    <citation type="submission" date="2018-12" db="EMBL/GenBank/DDBJ databases">
        <title>Comparitive functional genomics of dry heat resistant strains isolated from the viking spacecraft.</title>
        <authorList>
            <person name="Seuylemezian A."/>
            <person name="Vaishampayan P."/>
        </authorList>
    </citation>
    <scope>NUCLEOTIDE SEQUENCE [LARGE SCALE GENOMIC DNA]</scope>
    <source>
        <strain evidence="7 8">M6-11</strain>
    </source>
</reference>
<evidence type="ECO:0000256" key="1">
    <source>
        <dbReference type="ARBA" id="ARBA00004141"/>
    </source>
</evidence>
<sequence>MKLFLLQTRSEIKRIFRNPYFVFWSLFMPLVFYFVFTNVFNTDMPDQGLWDAHFLMSIAAFSVMGSSIMTLGIRLVEERTQGWSIYLSTTPLPPAAYFASKMAGQSAVHVFSILFIFFAGYLINGVRLSPAEWVLDGVWILLASLPFLALGVLIGAMRRVDTASGVSNLIYLGLAITGGMWMPMEVLPEMLQAVGKWLPAYSYGNGAWEIIRGHAPEWRDMAILTAYLLLFMALAILIRNRQEAMRT</sequence>
<gene>
    <name evidence="7" type="ORF">EJA12_05510</name>
</gene>
<evidence type="ECO:0000313" key="8">
    <source>
        <dbReference type="Proteomes" id="UP000272481"/>
    </source>
</evidence>
<accession>A0ABX9ZE79</accession>
<evidence type="ECO:0000259" key="6">
    <source>
        <dbReference type="Pfam" id="PF12698"/>
    </source>
</evidence>
<evidence type="ECO:0000256" key="4">
    <source>
        <dbReference type="ARBA" id="ARBA00023136"/>
    </source>
</evidence>
<proteinExistence type="predicted"/>
<evidence type="ECO:0000256" key="3">
    <source>
        <dbReference type="ARBA" id="ARBA00022989"/>
    </source>
</evidence>
<feature type="transmembrane region" description="Helical" evidence="5">
    <location>
        <begin position="21"/>
        <end position="40"/>
    </location>
</feature>